<reference evidence="2 3" key="1">
    <citation type="journal article" date="2016" name="Nat. Commun.">
        <title>Thousands of microbial genomes shed light on interconnected biogeochemical processes in an aquifer system.</title>
        <authorList>
            <person name="Anantharaman K."/>
            <person name="Brown C.T."/>
            <person name="Hug L.A."/>
            <person name="Sharon I."/>
            <person name="Castelle C.J."/>
            <person name="Probst A.J."/>
            <person name="Thomas B.C."/>
            <person name="Singh A."/>
            <person name="Wilkins M.J."/>
            <person name="Karaoz U."/>
            <person name="Brodie E.L."/>
            <person name="Williams K.H."/>
            <person name="Hubbard S.S."/>
            <person name="Banfield J.F."/>
        </authorList>
    </citation>
    <scope>NUCLEOTIDE SEQUENCE [LARGE SCALE GENOMIC DNA]</scope>
</reference>
<comment type="caution">
    <text evidence="2">The sequence shown here is derived from an EMBL/GenBank/DDBJ whole genome shotgun (WGS) entry which is preliminary data.</text>
</comment>
<organism evidence="2 3">
    <name type="scientific">Candidatus Doudnabacteria bacterium RIFCSPHIGHO2_01_FULL_46_24</name>
    <dbReference type="NCBI Taxonomy" id="1817825"/>
    <lineage>
        <taxon>Bacteria</taxon>
        <taxon>Candidatus Doudnaibacteriota</taxon>
    </lineage>
</organism>
<proteinExistence type="predicted"/>
<feature type="signal peptide" evidence="1">
    <location>
        <begin position="1"/>
        <end position="22"/>
    </location>
</feature>
<evidence type="ECO:0008006" key="4">
    <source>
        <dbReference type="Google" id="ProtNLM"/>
    </source>
</evidence>
<keyword evidence="1" id="KW-0732">Signal</keyword>
<protein>
    <recommendedName>
        <fullName evidence="4">DUF5667 domain-containing protein</fullName>
    </recommendedName>
</protein>
<evidence type="ECO:0000313" key="3">
    <source>
        <dbReference type="Proteomes" id="UP000178892"/>
    </source>
</evidence>
<feature type="chain" id="PRO_5009520201" description="DUF5667 domain-containing protein" evidence="1">
    <location>
        <begin position="23"/>
        <end position="293"/>
    </location>
</feature>
<evidence type="ECO:0000313" key="2">
    <source>
        <dbReference type="EMBL" id="OGE80813.1"/>
    </source>
</evidence>
<accession>A0A1F5NT71</accession>
<gene>
    <name evidence="2" type="ORF">A2720_04620</name>
</gene>
<sequence>MKRFTSFLVVLAVLCMANLAFAQANPAGLPTGPSTGGVNPAQTPPTATSPDAVRQAMADKAKADATEKATKDKAAIDARLSIATAQAEADKAAVDSRLAVLNAQIDGQLSTNAPINVAGVNLTTTMTAAVPSESDPLFRSFLRGMAEEYGVNYNDLVKLLQSRKAGTSKQAVETLFAAREKSFSDRIEQRLAELATKAEVNTLGSRINGAATEAATAIAAADTASNDAAFALEGVGVITNALNRATVTERRPTPVLSIFGHSKAVERPLFEDPLVIDRVVARIAALRKTGVIK</sequence>
<name>A0A1F5NT71_9BACT</name>
<dbReference type="EMBL" id="MFEL01000018">
    <property type="protein sequence ID" value="OGE80813.1"/>
    <property type="molecule type" value="Genomic_DNA"/>
</dbReference>
<dbReference type="AlphaFoldDB" id="A0A1F5NT71"/>
<evidence type="ECO:0000256" key="1">
    <source>
        <dbReference type="SAM" id="SignalP"/>
    </source>
</evidence>
<dbReference type="Proteomes" id="UP000178892">
    <property type="component" value="Unassembled WGS sequence"/>
</dbReference>